<evidence type="ECO:0000256" key="2">
    <source>
        <dbReference type="ARBA" id="ARBA00022679"/>
    </source>
</evidence>
<feature type="binding site" evidence="3">
    <location>
        <position position="400"/>
    </location>
    <ligand>
        <name>Mn(2+)</name>
        <dbReference type="ChEBI" id="CHEBI:29035"/>
    </ligand>
</feature>
<proteinExistence type="inferred from homology"/>
<dbReference type="GO" id="GO:0003849">
    <property type="term" value="F:3-deoxy-7-phosphoheptulonate synthase activity"/>
    <property type="evidence" value="ECO:0007669"/>
    <property type="project" value="UniProtKB-EC"/>
</dbReference>
<protein>
    <recommendedName>
        <fullName evidence="4">Phospho-2-dehydro-3-deoxyheptonate aldolase</fullName>
        <ecNumber evidence="4">2.5.1.54</ecNumber>
    </recommendedName>
</protein>
<dbReference type="EC" id="2.5.1.54" evidence="4"/>
<dbReference type="PANTHER" id="PTHR21337:SF0">
    <property type="entry name" value="PHOSPHO-2-DEHYDRO-3-DEOXYHEPTONATE ALDOLASE"/>
    <property type="match status" value="1"/>
</dbReference>
<dbReference type="GO" id="GO:0009073">
    <property type="term" value="P:aromatic amino acid family biosynthetic process"/>
    <property type="evidence" value="ECO:0007669"/>
    <property type="project" value="InterPro"/>
</dbReference>
<comment type="cofactor">
    <cofactor evidence="3">
        <name>Mn(2+)</name>
        <dbReference type="ChEBI" id="CHEBI:29035"/>
    </cofactor>
    <cofactor evidence="3">
        <name>Co(2+)</name>
        <dbReference type="ChEBI" id="CHEBI:48828"/>
    </cofactor>
    <cofactor evidence="3">
        <name>Cd(2+)</name>
        <dbReference type="ChEBI" id="CHEBI:48775"/>
    </cofactor>
    <text evidence="3">Binds 1 divalent cation per subunit. The enzyme is active with manganese, cobalt or cadmium ions.</text>
</comment>
<evidence type="ECO:0000256" key="3">
    <source>
        <dbReference type="PIRSR" id="PIRSR602480-1"/>
    </source>
</evidence>
<keyword evidence="3" id="KW-0170">Cobalt</keyword>
<feature type="binding site" evidence="3">
    <location>
        <position position="358"/>
    </location>
    <ligand>
        <name>Mn(2+)</name>
        <dbReference type="ChEBI" id="CHEBI:29035"/>
    </ligand>
</feature>
<keyword evidence="3" id="KW-0104">Cadmium</keyword>
<evidence type="ECO:0000313" key="5">
    <source>
        <dbReference type="EMBL" id="HEB95423.1"/>
    </source>
</evidence>
<gene>
    <name evidence="5" type="ORF">ENI96_03190</name>
</gene>
<comment type="caution">
    <text evidence="5">The sequence shown here is derived from an EMBL/GenBank/DDBJ whole genome shotgun (WGS) entry which is preliminary data.</text>
</comment>
<feature type="binding site" evidence="3">
    <location>
        <position position="75"/>
    </location>
    <ligand>
        <name>Mn(2+)</name>
        <dbReference type="ChEBI" id="CHEBI:29035"/>
    </ligand>
</feature>
<feature type="binding site" evidence="3">
    <location>
        <position position="326"/>
    </location>
    <ligand>
        <name>phosphoenolpyruvate</name>
        <dbReference type="ChEBI" id="CHEBI:58702"/>
    </ligand>
</feature>
<organism evidence="5">
    <name type="scientific">Sedimenticola thiotaurini</name>
    <dbReference type="NCBI Taxonomy" id="1543721"/>
    <lineage>
        <taxon>Bacteria</taxon>
        <taxon>Pseudomonadati</taxon>
        <taxon>Pseudomonadota</taxon>
        <taxon>Gammaproteobacteria</taxon>
        <taxon>Chromatiales</taxon>
        <taxon>Sedimenticolaceae</taxon>
        <taxon>Sedimenticola</taxon>
    </lineage>
</organism>
<dbReference type="SUPFAM" id="SSF51569">
    <property type="entry name" value="Aldolase"/>
    <property type="match status" value="1"/>
</dbReference>
<name>A0A831RIU4_9GAMM</name>
<dbReference type="EMBL" id="DRKP01000042">
    <property type="protein sequence ID" value="HEB95423.1"/>
    <property type="molecule type" value="Genomic_DNA"/>
</dbReference>
<dbReference type="NCBIfam" id="TIGR01358">
    <property type="entry name" value="DAHP_synth_II"/>
    <property type="match status" value="1"/>
</dbReference>
<dbReference type="InterPro" id="IPR002480">
    <property type="entry name" value="DAHP_synth_2"/>
</dbReference>
<dbReference type="InterPro" id="IPR013785">
    <property type="entry name" value="Aldolase_TIM"/>
</dbReference>
<reference evidence="5" key="1">
    <citation type="journal article" date="2020" name="mSystems">
        <title>Genome- and Community-Level Interaction Insights into Carbon Utilization and Element Cycling Functions of Hydrothermarchaeota in Hydrothermal Sediment.</title>
        <authorList>
            <person name="Zhou Z."/>
            <person name="Liu Y."/>
            <person name="Xu W."/>
            <person name="Pan J."/>
            <person name="Luo Z.H."/>
            <person name="Li M."/>
        </authorList>
    </citation>
    <scope>NUCLEOTIDE SEQUENCE [LARGE SCALE GENOMIC DNA]</scope>
    <source>
        <strain evidence="5">HyVt-443</strain>
    </source>
</reference>
<dbReference type="Gene3D" id="3.20.20.70">
    <property type="entry name" value="Aldolase class I"/>
    <property type="match status" value="1"/>
</dbReference>
<evidence type="ECO:0000256" key="4">
    <source>
        <dbReference type="RuleBase" id="RU363071"/>
    </source>
</evidence>
<sequence length="451" mass="50167">MARLPMSETTWDPTSWQQRPARQQANYPSAEALNGVLEQLASLPPLVTSWEVESLKQQLAAAERGEAFLLQGGDCAENFADCSSPIITNKLKILLQMSLVLIHGLKRRVIRVGRIAGQYAKPRSADTETRDGVTLPSYRGDLINGPGFSAAERIPDPVRLLRGYGRAAMTLNFIRALSDCGFADLHHPENWDLEFVQHSPQAREYRKVVEDLSSSLRFLEILGGSHNPEIDRVRFFTSHEGLHLHYEQALTRRVPNREGWYNLSTHLPWIGFRTAELDGAHVEYFRGILNPVGVKVGAGMSADQVQALVETLDPDDEPGKLILIHRFGAAGIAAGLPPLIDAVQRMGRRVLWICDPMHGNTETTDSGYKTRRFDNILSELEQAFDIHRQQGSVLGGVHFELTGDDVTECIGGARGLDEAGLERAYKTQVDPRLNYEQAMEMAMAVVRKAGR</sequence>
<keyword evidence="2 4" id="KW-0808">Transferase</keyword>
<dbReference type="Pfam" id="PF01474">
    <property type="entry name" value="DAHP_synth_2"/>
    <property type="match status" value="1"/>
</dbReference>
<comment type="similarity">
    <text evidence="1 4">Belongs to the class-II DAHP synthase family.</text>
</comment>
<evidence type="ECO:0000256" key="1">
    <source>
        <dbReference type="ARBA" id="ARBA00008911"/>
    </source>
</evidence>
<keyword evidence="3" id="KW-0464">Manganese</keyword>
<comment type="catalytic activity">
    <reaction evidence="4">
        <text>D-erythrose 4-phosphate + phosphoenolpyruvate + H2O = 7-phospho-2-dehydro-3-deoxy-D-arabino-heptonate + phosphate</text>
        <dbReference type="Rhea" id="RHEA:14717"/>
        <dbReference type="ChEBI" id="CHEBI:15377"/>
        <dbReference type="ChEBI" id="CHEBI:16897"/>
        <dbReference type="ChEBI" id="CHEBI:43474"/>
        <dbReference type="ChEBI" id="CHEBI:58394"/>
        <dbReference type="ChEBI" id="CHEBI:58702"/>
        <dbReference type="EC" id="2.5.1.54"/>
    </reaction>
</comment>
<dbReference type="PANTHER" id="PTHR21337">
    <property type="entry name" value="PHOSPHO-2-DEHYDRO-3-DEOXYHEPTONATE ALDOLASE 1, 2"/>
    <property type="match status" value="1"/>
</dbReference>
<feature type="binding site" evidence="3">
    <location>
        <position position="295"/>
    </location>
    <ligand>
        <name>phosphoenolpyruvate</name>
        <dbReference type="ChEBI" id="CHEBI:58702"/>
    </ligand>
</feature>
<feature type="binding site" evidence="3">
    <location>
        <position position="114"/>
    </location>
    <ligand>
        <name>phosphoenolpyruvate</name>
        <dbReference type="ChEBI" id="CHEBI:58702"/>
    </ligand>
</feature>
<dbReference type="Proteomes" id="UP000886251">
    <property type="component" value="Unassembled WGS sequence"/>
</dbReference>
<dbReference type="AlphaFoldDB" id="A0A831RIU4"/>
<feature type="binding site" evidence="3">
    <location>
        <position position="430"/>
    </location>
    <ligand>
        <name>Mn(2+)</name>
        <dbReference type="ChEBI" id="CHEBI:29035"/>
    </ligand>
</feature>
<accession>A0A831RIU4</accession>